<proteinExistence type="predicted"/>
<dbReference type="OrthoDB" id="581532at2"/>
<organism evidence="2 3">
    <name type="scientific">Phaeobacter gallaeciensis</name>
    <dbReference type="NCBI Taxonomy" id="60890"/>
    <lineage>
        <taxon>Bacteria</taxon>
        <taxon>Pseudomonadati</taxon>
        <taxon>Pseudomonadota</taxon>
        <taxon>Alphaproteobacteria</taxon>
        <taxon>Rhodobacterales</taxon>
        <taxon>Roseobacteraceae</taxon>
        <taxon>Phaeobacter</taxon>
    </lineage>
</organism>
<evidence type="ECO:0000259" key="1">
    <source>
        <dbReference type="PROSITE" id="PS51340"/>
    </source>
</evidence>
<dbReference type="InterPro" id="IPR005303">
    <property type="entry name" value="MOCOS_middle"/>
</dbReference>
<evidence type="ECO:0000313" key="2">
    <source>
        <dbReference type="EMBL" id="ANP36462.1"/>
    </source>
</evidence>
<dbReference type="AlphaFoldDB" id="A0A1B0ZQL1"/>
<keyword evidence="3" id="KW-1185">Reference proteome</keyword>
<accession>A0A1B0ZQL1</accession>
<feature type="domain" description="MOSC" evidence="1">
    <location>
        <begin position="112"/>
        <end position="250"/>
    </location>
</feature>
<dbReference type="GO" id="GO:0030170">
    <property type="term" value="F:pyridoxal phosphate binding"/>
    <property type="evidence" value="ECO:0007669"/>
    <property type="project" value="InterPro"/>
</dbReference>
<dbReference type="RefSeq" id="WP_065271430.1">
    <property type="nucleotide sequence ID" value="NZ_CP015124.1"/>
</dbReference>
<dbReference type="Pfam" id="PF03473">
    <property type="entry name" value="MOSC"/>
    <property type="match status" value="1"/>
</dbReference>
<dbReference type="Proteomes" id="UP000092565">
    <property type="component" value="Chromosome"/>
</dbReference>
<protein>
    <submittedName>
        <fullName evidence="2">Molybdenum cofactor biosysynthesis protein</fullName>
    </submittedName>
</protein>
<dbReference type="PROSITE" id="PS51340">
    <property type="entry name" value="MOSC"/>
    <property type="match status" value="1"/>
</dbReference>
<dbReference type="InterPro" id="IPR005302">
    <property type="entry name" value="MoCF_Sase_C"/>
</dbReference>
<dbReference type="SUPFAM" id="SSF50800">
    <property type="entry name" value="PK beta-barrel domain-like"/>
    <property type="match status" value="1"/>
</dbReference>
<name>A0A1B0ZQL1_9RHOB</name>
<dbReference type="PATRIC" id="fig|60890.4.peg.1517"/>
<dbReference type="Pfam" id="PF03476">
    <property type="entry name" value="MOSC_N"/>
    <property type="match status" value="1"/>
</dbReference>
<gene>
    <name evidence="2" type="ORF">JL2886_01553</name>
</gene>
<dbReference type="Gene3D" id="2.40.33.20">
    <property type="entry name" value="PK beta-barrel domain-like"/>
    <property type="match status" value="1"/>
</dbReference>
<dbReference type="InterPro" id="IPR011037">
    <property type="entry name" value="Pyrv_Knase-like_insert_dom_sf"/>
</dbReference>
<sequence length="250" mass="27411">MTDTVTEIWRHPVKSHGREALETVTLTAGQTMPGDRVWAVAHEASTADGSAWVPCSNFSRGAKAPQLMAIDASYDEATGHVTLRHPSRGELTFDPDAAEDLPRFLDWVAPLMPAERAASAHIVRVPGRGMTDTDFPSVSLCNLASHRAVEAAIGHELSPQRWRGNIWFDLGTPWVENEWLGREVQIGEAVFAVRERTRRCMATTANPATGERDAETLKTLNSAFGHQDFSVYAEVVRGGTIRLGDLVKVL</sequence>
<dbReference type="GO" id="GO:0030151">
    <property type="term" value="F:molybdenum ion binding"/>
    <property type="evidence" value="ECO:0007669"/>
    <property type="project" value="InterPro"/>
</dbReference>
<dbReference type="GO" id="GO:0003824">
    <property type="term" value="F:catalytic activity"/>
    <property type="evidence" value="ECO:0007669"/>
    <property type="project" value="InterPro"/>
</dbReference>
<reference evidence="2 3" key="1">
    <citation type="submission" date="2016-04" db="EMBL/GenBank/DDBJ databases">
        <authorList>
            <person name="Evans L.H."/>
            <person name="Alamgir A."/>
            <person name="Owens N."/>
            <person name="Weber N.D."/>
            <person name="Virtaneva K."/>
            <person name="Barbian K."/>
            <person name="Babar A."/>
            <person name="Rosenke K."/>
        </authorList>
    </citation>
    <scope>NUCLEOTIDE SEQUENCE [LARGE SCALE GENOMIC DNA]</scope>
    <source>
        <strain evidence="2 3">JL2886</strain>
    </source>
</reference>
<dbReference type="EMBL" id="CP015124">
    <property type="protein sequence ID" value="ANP36462.1"/>
    <property type="molecule type" value="Genomic_DNA"/>
</dbReference>
<evidence type="ECO:0000313" key="3">
    <source>
        <dbReference type="Proteomes" id="UP000092565"/>
    </source>
</evidence>